<name>A0A7J7G715_CAMSI</name>
<dbReference type="Pfam" id="PF00582">
    <property type="entry name" value="Usp"/>
    <property type="match status" value="1"/>
</dbReference>
<sequence length="428" mass="49381">MTHTLCEVWPRSFHLQKSRCSACAFPAAHHWSVKAIRRKTTGTGRMRYLRNIPRRFKSSFREGDASHPLTFFNRCVEKLDLSSSIFYRSFMFLMEFEFETTMRLWEVLWTHYLSKHLHLYVCVAILKLHRNKIMGEQMDFDNLLKFIKELSGHIDLDSILRDAEALCIRAGENGAACIPPGTPPSLLMGENLLHPQEDDVLQTWKLSFHVHKIKEDPRILANYRSRNECFISPAKILIGISLNPDDSKELVAWAIRIVAHPNDTLVALHVLVEHHRKKRESVAKFQTHAGHTKAYVISAMAEFATMASKFQVNLEARVEFNTSVARGLIEEAKRVNADFLVVGHSRNRTNWYRISCEITSYCFEHALEGCSVVSVGKCVIPQQNSDLNTLHIEEHCQMSSKWPNKNDRMDKSSVTKTKREKCFHQEQC</sequence>
<dbReference type="PANTHER" id="PTHR10768:SF0">
    <property type="entry name" value="RIBOSOMAL PROTEIN L37"/>
    <property type="match status" value="1"/>
</dbReference>
<dbReference type="InterPro" id="IPR011331">
    <property type="entry name" value="Ribosomal_eL37/eL43"/>
</dbReference>
<evidence type="ECO:0000256" key="1">
    <source>
        <dbReference type="ARBA" id="ARBA00022980"/>
    </source>
</evidence>
<gene>
    <name evidence="5" type="ORF">HYC85_024068</name>
</gene>
<proteinExistence type="predicted"/>
<dbReference type="SUPFAM" id="SSF52402">
    <property type="entry name" value="Adenine nucleotide alpha hydrolases-like"/>
    <property type="match status" value="1"/>
</dbReference>
<dbReference type="AlphaFoldDB" id="A0A7J7G715"/>
<dbReference type="Gene3D" id="3.40.50.620">
    <property type="entry name" value="HUPs"/>
    <property type="match status" value="1"/>
</dbReference>
<dbReference type="EMBL" id="JACBKZ010000012">
    <property type="protein sequence ID" value="KAF5936562.1"/>
    <property type="molecule type" value="Genomic_DNA"/>
</dbReference>
<feature type="domain" description="Rab-GAP TBC" evidence="3">
    <location>
        <begin position="89"/>
        <end position="134"/>
    </location>
</feature>
<dbReference type="PANTHER" id="PTHR10768">
    <property type="entry name" value="60S RIBOSOMAL PROTEIN L37"/>
    <property type="match status" value="1"/>
</dbReference>
<protein>
    <recommendedName>
        <fullName evidence="7">Rab-GAP TBC domain-containing protein</fullName>
    </recommendedName>
</protein>
<dbReference type="SUPFAM" id="SSF47923">
    <property type="entry name" value="Ypt/Rab-GAP domain of gyp1p"/>
    <property type="match status" value="1"/>
</dbReference>
<reference evidence="5 6" key="2">
    <citation type="submission" date="2020-07" db="EMBL/GenBank/DDBJ databases">
        <title>Genome assembly of wild tea tree DASZ reveals pedigree and selection history of tea varieties.</title>
        <authorList>
            <person name="Zhang W."/>
        </authorList>
    </citation>
    <scope>NUCLEOTIDE SEQUENCE [LARGE SCALE GENOMIC DNA]</scope>
    <source>
        <strain evidence="6">cv. G240</strain>
        <tissue evidence="5">Leaf</tissue>
    </source>
</reference>
<dbReference type="GO" id="GO:0003723">
    <property type="term" value="F:RNA binding"/>
    <property type="evidence" value="ECO:0007669"/>
    <property type="project" value="TreeGrafter"/>
</dbReference>
<evidence type="ECO:0000313" key="6">
    <source>
        <dbReference type="Proteomes" id="UP000593564"/>
    </source>
</evidence>
<dbReference type="Gene3D" id="2.20.25.30">
    <property type="match status" value="1"/>
</dbReference>
<dbReference type="InterPro" id="IPR014729">
    <property type="entry name" value="Rossmann-like_a/b/a_fold"/>
</dbReference>
<feature type="domain" description="UspA" evidence="4">
    <location>
        <begin position="235"/>
        <end position="349"/>
    </location>
</feature>
<evidence type="ECO:0000259" key="4">
    <source>
        <dbReference type="Pfam" id="PF00582"/>
    </source>
</evidence>
<keyword evidence="2" id="KW-0687">Ribonucleoprotein</keyword>
<accession>A0A7J7G715</accession>
<dbReference type="GO" id="GO:0022625">
    <property type="term" value="C:cytosolic large ribosomal subunit"/>
    <property type="evidence" value="ECO:0007669"/>
    <property type="project" value="TreeGrafter"/>
</dbReference>
<dbReference type="Proteomes" id="UP000593564">
    <property type="component" value="Unassembled WGS sequence"/>
</dbReference>
<reference evidence="6" key="1">
    <citation type="journal article" date="2020" name="Nat. Commun.">
        <title>Genome assembly of wild tea tree DASZ reveals pedigree and selection history of tea varieties.</title>
        <authorList>
            <person name="Zhang W."/>
            <person name="Zhang Y."/>
            <person name="Qiu H."/>
            <person name="Guo Y."/>
            <person name="Wan H."/>
            <person name="Zhang X."/>
            <person name="Scossa F."/>
            <person name="Alseekh S."/>
            <person name="Zhang Q."/>
            <person name="Wang P."/>
            <person name="Xu L."/>
            <person name="Schmidt M.H."/>
            <person name="Jia X."/>
            <person name="Li D."/>
            <person name="Zhu A."/>
            <person name="Guo F."/>
            <person name="Chen W."/>
            <person name="Ni D."/>
            <person name="Usadel B."/>
            <person name="Fernie A.R."/>
            <person name="Wen W."/>
        </authorList>
    </citation>
    <scope>NUCLEOTIDE SEQUENCE [LARGE SCALE GENOMIC DNA]</scope>
    <source>
        <strain evidence="6">cv. G240</strain>
    </source>
</reference>
<evidence type="ECO:0000259" key="3">
    <source>
        <dbReference type="Pfam" id="PF00566"/>
    </source>
</evidence>
<dbReference type="InterPro" id="IPR000195">
    <property type="entry name" value="Rab-GAP-TBC_dom"/>
</dbReference>
<evidence type="ECO:0000313" key="5">
    <source>
        <dbReference type="EMBL" id="KAF5936562.1"/>
    </source>
</evidence>
<comment type="caution">
    <text evidence="5">The sequence shown here is derived from an EMBL/GenBank/DDBJ whole genome shotgun (WGS) entry which is preliminary data.</text>
</comment>
<keyword evidence="1" id="KW-0689">Ribosomal protein</keyword>
<evidence type="ECO:0008006" key="7">
    <source>
        <dbReference type="Google" id="ProtNLM"/>
    </source>
</evidence>
<evidence type="ECO:0000256" key="2">
    <source>
        <dbReference type="ARBA" id="ARBA00023274"/>
    </source>
</evidence>
<dbReference type="CDD" id="cd00293">
    <property type="entry name" value="USP-like"/>
    <property type="match status" value="1"/>
</dbReference>
<organism evidence="5 6">
    <name type="scientific">Camellia sinensis</name>
    <name type="common">Tea plant</name>
    <name type="synonym">Thea sinensis</name>
    <dbReference type="NCBI Taxonomy" id="4442"/>
    <lineage>
        <taxon>Eukaryota</taxon>
        <taxon>Viridiplantae</taxon>
        <taxon>Streptophyta</taxon>
        <taxon>Embryophyta</taxon>
        <taxon>Tracheophyta</taxon>
        <taxon>Spermatophyta</taxon>
        <taxon>Magnoliopsida</taxon>
        <taxon>eudicotyledons</taxon>
        <taxon>Gunneridae</taxon>
        <taxon>Pentapetalae</taxon>
        <taxon>asterids</taxon>
        <taxon>Ericales</taxon>
        <taxon>Theaceae</taxon>
        <taxon>Camellia</taxon>
    </lineage>
</organism>
<dbReference type="InterPro" id="IPR006016">
    <property type="entry name" value="UspA"/>
</dbReference>
<dbReference type="InterPro" id="IPR035969">
    <property type="entry name" value="Rab-GAP_TBC_sf"/>
</dbReference>
<dbReference type="Pfam" id="PF00566">
    <property type="entry name" value="RabGAP-TBC"/>
    <property type="match status" value="1"/>
</dbReference>
<dbReference type="GO" id="GO:0003735">
    <property type="term" value="F:structural constituent of ribosome"/>
    <property type="evidence" value="ECO:0007669"/>
    <property type="project" value="InterPro"/>
</dbReference>
<keyword evidence="6" id="KW-1185">Reference proteome</keyword>
<dbReference type="GO" id="GO:0006412">
    <property type="term" value="P:translation"/>
    <property type="evidence" value="ECO:0007669"/>
    <property type="project" value="InterPro"/>
</dbReference>
<dbReference type="Gene3D" id="1.10.472.80">
    <property type="entry name" value="Ypt/Rab-GAP domain of gyp1p, domain 3"/>
    <property type="match status" value="1"/>
</dbReference>